<evidence type="ECO:0000259" key="6">
    <source>
        <dbReference type="PROSITE" id="PS51007"/>
    </source>
</evidence>
<evidence type="ECO:0000259" key="7">
    <source>
        <dbReference type="PROSITE" id="PS51208"/>
    </source>
</evidence>
<dbReference type="Pfam" id="PF03797">
    <property type="entry name" value="Autotransporter"/>
    <property type="match status" value="1"/>
</dbReference>
<dbReference type="Proteomes" id="UP001302257">
    <property type="component" value="Chromosome"/>
</dbReference>
<dbReference type="Pfam" id="PF17963">
    <property type="entry name" value="Big_9"/>
    <property type="match status" value="2"/>
</dbReference>
<accession>A0ABZ0AZY2</accession>
<evidence type="ECO:0000313" key="8">
    <source>
        <dbReference type="EMBL" id="WNO05198.1"/>
    </source>
</evidence>
<keyword evidence="3 4" id="KW-0408">Iron</keyword>
<dbReference type="InterPro" id="IPR009056">
    <property type="entry name" value="Cyt_c-like_dom"/>
</dbReference>
<dbReference type="InterPro" id="IPR013783">
    <property type="entry name" value="Ig-like_fold"/>
</dbReference>
<dbReference type="InterPro" id="IPR005546">
    <property type="entry name" value="Autotransporte_beta"/>
</dbReference>
<dbReference type="Gene3D" id="2.60.40.3440">
    <property type="match status" value="2"/>
</dbReference>
<feature type="signal peptide" evidence="5">
    <location>
        <begin position="1"/>
        <end position="32"/>
    </location>
</feature>
<dbReference type="PROSITE" id="PS51208">
    <property type="entry name" value="AUTOTRANSPORTER"/>
    <property type="match status" value="1"/>
</dbReference>
<proteinExistence type="predicted"/>
<dbReference type="Gene3D" id="2.40.128.130">
    <property type="entry name" value="Autotransporter beta-domain"/>
    <property type="match status" value="1"/>
</dbReference>
<name>A0ABZ0AZY2_9BURK</name>
<keyword evidence="2 4" id="KW-0479">Metal-binding</keyword>
<feature type="domain" description="Autotransporter" evidence="7">
    <location>
        <begin position="534"/>
        <end position="813"/>
    </location>
</feature>
<evidence type="ECO:0000256" key="1">
    <source>
        <dbReference type="ARBA" id="ARBA00022617"/>
    </source>
</evidence>
<dbReference type="SMART" id="SM00869">
    <property type="entry name" value="Autotransporter"/>
    <property type="match status" value="1"/>
</dbReference>
<dbReference type="InterPro" id="IPR036709">
    <property type="entry name" value="Autotransporte_beta_dom_sf"/>
</dbReference>
<reference evidence="8 9" key="1">
    <citation type="submission" date="2023-08" db="EMBL/GenBank/DDBJ databases">
        <title>Rhodoferax potami sp. nov. and Rhodoferax mekongensis sp. nov., isolated from the Mekong River in Thailand.</title>
        <authorList>
            <person name="Kitikhun S."/>
            <person name="Charoenyingcharoen P."/>
            <person name="Siriarchawattana P."/>
            <person name="Likhitrattanapisal S."/>
            <person name="Nilsakha T."/>
            <person name="Chanpet A."/>
            <person name="Rattanawaree P."/>
            <person name="Ingsriswang S."/>
        </authorList>
    </citation>
    <scope>NUCLEOTIDE SEQUENCE [LARGE SCALE GENOMIC DNA]</scope>
    <source>
        <strain evidence="8 9">TBRC 17307</strain>
    </source>
</reference>
<evidence type="ECO:0000313" key="9">
    <source>
        <dbReference type="Proteomes" id="UP001302257"/>
    </source>
</evidence>
<dbReference type="InterPro" id="IPR015919">
    <property type="entry name" value="Cadherin-like_sf"/>
</dbReference>
<dbReference type="RefSeq" id="WP_313867984.1">
    <property type="nucleotide sequence ID" value="NZ_CP132507.1"/>
</dbReference>
<dbReference type="Gene3D" id="2.60.40.10">
    <property type="entry name" value="Immunoglobulins"/>
    <property type="match status" value="1"/>
</dbReference>
<dbReference type="EMBL" id="CP132507">
    <property type="protein sequence ID" value="WNO05198.1"/>
    <property type="molecule type" value="Genomic_DNA"/>
</dbReference>
<dbReference type="SUPFAM" id="SSF103515">
    <property type="entry name" value="Autotransporter"/>
    <property type="match status" value="1"/>
</dbReference>
<feature type="domain" description="Cytochrome c" evidence="6">
    <location>
        <begin position="33"/>
        <end position="118"/>
    </location>
</feature>
<keyword evidence="5" id="KW-0732">Signal</keyword>
<evidence type="ECO:0000256" key="2">
    <source>
        <dbReference type="ARBA" id="ARBA00022723"/>
    </source>
</evidence>
<protein>
    <submittedName>
        <fullName evidence="8">Autotransporter domain-containing protein</fullName>
    </submittedName>
</protein>
<dbReference type="Pfam" id="PF05345">
    <property type="entry name" value="He_PIG"/>
    <property type="match status" value="1"/>
</dbReference>
<evidence type="ECO:0000256" key="5">
    <source>
        <dbReference type="SAM" id="SignalP"/>
    </source>
</evidence>
<keyword evidence="1 4" id="KW-0349">Heme</keyword>
<dbReference type="InterPro" id="IPR036909">
    <property type="entry name" value="Cyt_c-like_dom_sf"/>
</dbReference>
<gene>
    <name evidence="8" type="ORF">RAN89_01905</name>
</gene>
<dbReference type="SUPFAM" id="SSF49313">
    <property type="entry name" value="Cadherin-like"/>
    <property type="match status" value="1"/>
</dbReference>
<dbReference type="PROSITE" id="PS51007">
    <property type="entry name" value="CYTC"/>
    <property type="match status" value="1"/>
</dbReference>
<evidence type="ECO:0000256" key="4">
    <source>
        <dbReference type="PROSITE-ProRule" id="PRU00433"/>
    </source>
</evidence>
<organism evidence="8 9">
    <name type="scientific">Rhodoferax mekongensis</name>
    <dbReference type="NCBI Taxonomy" id="3068341"/>
    <lineage>
        <taxon>Bacteria</taxon>
        <taxon>Pseudomonadati</taxon>
        <taxon>Pseudomonadota</taxon>
        <taxon>Betaproteobacteria</taxon>
        <taxon>Burkholderiales</taxon>
        <taxon>Comamonadaceae</taxon>
        <taxon>Rhodoferax</taxon>
    </lineage>
</organism>
<evidence type="ECO:0000256" key="3">
    <source>
        <dbReference type="ARBA" id="ARBA00023004"/>
    </source>
</evidence>
<dbReference type="SUPFAM" id="SSF46626">
    <property type="entry name" value="Cytochrome c"/>
    <property type="match status" value="1"/>
</dbReference>
<sequence>MMHHRLLQYARSIAKGLLAAVLLGTAFQPVHAQSVATAAALYNSNVNGTWSACTGCHLSNPAPDTSTNPYPNHLTASNNFAFLKSAMSPGGLMYAQIPGTLPTDDQIRTLSMYIGQYKAPIAANSSASTPQGVAKVIDVYPLLLIDGSSGVAADNGLSAGTPAHGTTSVAINTATVPVQYNITYIPAPGYSGSDSFTFTISNAAGSTTKTITMTVAPVPVISSPTFVNLQTGVTMSSNVQIVASNTPTSYGMTPIPNGLSLNTTTGVISGTPTTPGTTSVTLSATNANGTGTRVVSFTVGTPAPGVCNVSTTFNTATTFDLSSCFGFTDTAHYTVTGMTLLSTPTHGSASISGNNVTYTPANGYFGTDSFTAKGNFQGVGLSSTGTVNITVTGRPDPTKDAAVTGLQNALVETSLRFSRTQAFNYSLHLENLRARNKRTDAMVQSSGFARTQADRPATLQASERLANLGVNNATQLAPGTTPASLPLATGLAFAARESGLGNHPLYAVATGLVQSGQLDLGRLSRGLSDDLSANPPSATKMWLEGVISFGSRDASGTVSATDFSSSGVTVGTDLVISDKLTVGMGLGLAKNTTNIGTDGTRTQARGTSVAVYGSYQTGTVGFVEGMLGVGVMDFDMSRYVSGANAYAVSNRKGYQVFGSLGTGLEFREKSNMISPYLRLDFSTDKLGENTETGAGTYSLTYFDQTNSALQGTLGLRGESTHATPFGWAIPRARVEWRQDLSNRSEAAMAYADQINGTRYAISSSGSQRGAFVLGVGSEFIFRDGWAFGLDYQLTQIANYESSYALRLKLVKELGAKGLPNLLQGVEQEFENGNDIQVDAGYTWDDNITRAKLNSDIRADSIYTFNASQTRMFFLGGNSRLLLTGAAGGERFQTYNGLSNLNLTGEAALQYRADAEYDTPTYGLLFKATALKHQSSLRDGYKYSMGLTASRPLTDRITVFGALSTNRRSANSAVFQTADTALRFNMDYSLRNHGTLYLSGEYREGDIVSTGLSSLENITLAKVLVQDDAYMGGKFFSYRFGGSTVLATLGYNIGLGARDSMDFSWRYVESTPTLRPTWATSPRSYTANQLSASYLMRF</sequence>
<feature type="chain" id="PRO_5045780737" evidence="5">
    <location>
        <begin position="33"/>
        <end position="1097"/>
    </location>
</feature>
<keyword evidence="9" id="KW-1185">Reference proteome</keyword>